<evidence type="ECO:0000313" key="1">
    <source>
        <dbReference type="EMBL" id="KAJ8110961.1"/>
    </source>
</evidence>
<protein>
    <submittedName>
        <fullName evidence="1">Uncharacterized protein</fullName>
    </submittedName>
</protein>
<name>A0ACC2I760_9PLEO</name>
<proteinExistence type="predicted"/>
<dbReference type="Proteomes" id="UP001153331">
    <property type="component" value="Unassembled WGS sequence"/>
</dbReference>
<accession>A0ACC2I760</accession>
<gene>
    <name evidence="1" type="ORF">OPT61_g6329</name>
</gene>
<keyword evidence="2" id="KW-1185">Reference proteome</keyword>
<dbReference type="EMBL" id="JAPHNI010000449">
    <property type="protein sequence ID" value="KAJ8110961.1"/>
    <property type="molecule type" value="Genomic_DNA"/>
</dbReference>
<organism evidence="1 2">
    <name type="scientific">Boeremia exigua</name>
    <dbReference type="NCBI Taxonomy" id="749465"/>
    <lineage>
        <taxon>Eukaryota</taxon>
        <taxon>Fungi</taxon>
        <taxon>Dikarya</taxon>
        <taxon>Ascomycota</taxon>
        <taxon>Pezizomycotina</taxon>
        <taxon>Dothideomycetes</taxon>
        <taxon>Pleosporomycetidae</taxon>
        <taxon>Pleosporales</taxon>
        <taxon>Pleosporineae</taxon>
        <taxon>Didymellaceae</taxon>
        <taxon>Boeremia</taxon>
    </lineage>
</organism>
<reference evidence="1" key="1">
    <citation type="submission" date="2022-11" db="EMBL/GenBank/DDBJ databases">
        <title>Genome Sequence of Boeremia exigua.</title>
        <authorList>
            <person name="Buettner E."/>
        </authorList>
    </citation>
    <scope>NUCLEOTIDE SEQUENCE</scope>
    <source>
        <strain evidence="1">CU02</strain>
    </source>
</reference>
<sequence length="276" mass="30216">MSCKDCFSGDVRSGTPTGSIKTVHGLRTYIAKPPEGQSPMGTIVIIPDAFGLPFVNNQLLADHYASAGEFTVYLPDFMNGGEAPLSMMRNMALLAETSWLWTPYYTIAMLTDLLPHLWRNRMGVCWPRMIDWFSALRAETSMPIGAAGFCWGGLHVIMLAQDRADVKTTSGSPLVDACFAAHPSNVSMPSDFERVIRPLSIAVGDEDTLISVAQAKQAQSILGKLPDGKGELKLYPGARHGFSVRASRSTPDAKETIQAEEAEEQAVFWFKKHFVS</sequence>
<comment type="caution">
    <text evidence="1">The sequence shown here is derived from an EMBL/GenBank/DDBJ whole genome shotgun (WGS) entry which is preliminary data.</text>
</comment>
<evidence type="ECO:0000313" key="2">
    <source>
        <dbReference type="Proteomes" id="UP001153331"/>
    </source>
</evidence>